<name>A0A1T4RY08_9BACT</name>
<reference evidence="2" key="1">
    <citation type="submission" date="2017-02" db="EMBL/GenBank/DDBJ databases">
        <authorList>
            <person name="Varghese N."/>
            <person name="Submissions S."/>
        </authorList>
    </citation>
    <scope>NUCLEOTIDE SEQUENCE [LARGE SCALE GENOMIC DNA]</scope>
    <source>
        <strain evidence="2">ATCC BAA-34</strain>
    </source>
</reference>
<dbReference type="AlphaFoldDB" id="A0A1T4RY08"/>
<dbReference type="Proteomes" id="UP000190102">
    <property type="component" value="Unassembled WGS sequence"/>
</dbReference>
<organism evidence="1 2">
    <name type="scientific">Trichlorobacter thiogenes</name>
    <dbReference type="NCBI Taxonomy" id="115783"/>
    <lineage>
        <taxon>Bacteria</taxon>
        <taxon>Pseudomonadati</taxon>
        <taxon>Thermodesulfobacteriota</taxon>
        <taxon>Desulfuromonadia</taxon>
        <taxon>Geobacterales</taxon>
        <taxon>Geobacteraceae</taxon>
        <taxon>Trichlorobacter</taxon>
    </lineage>
</organism>
<dbReference type="OrthoDB" id="5391682at2"/>
<evidence type="ECO:0008006" key="3">
    <source>
        <dbReference type="Google" id="ProtNLM"/>
    </source>
</evidence>
<proteinExistence type="predicted"/>
<accession>A0A1T4RY08</accession>
<dbReference type="EMBL" id="FUWR01000027">
    <property type="protein sequence ID" value="SKA20853.1"/>
    <property type="molecule type" value="Genomic_DNA"/>
</dbReference>
<evidence type="ECO:0000313" key="2">
    <source>
        <dbReference type="Proteomes" id="UP000190102"/>
    </source>
</evidence>
<protein>
    <recommendedName>
        <fullName evidence="3">DAC domain-containing protein</fullName>
    </recommendedName>
</protein>
<evidence type="ECO:0000313" key="1">
    <source>
        <dbReference type="EMBL" id="SKA20853.1"/>
    </source>
</evidence>
<keyword evidence="2" id="KW-1185">Reference proteome</keyword>
<dbReference type="STRING" id="115783.SAMN02745119_03138"/>
<gene>
    <name evidence="1" type="ORF">SAMN02745119_03138</name>
</gene>
<dbReference type="RefSeq" id="WP_078791355.1">
    <property type="nucleotide sequence ID" value="NZ_FUWR01000027.1"/>
</dbReference>
<sequence length="424" mass="46764">MPLNVFDAIRPTISTLLGRATVDLRAGEDETKTGEGRLLQPVAIEGKSYSFSAVRQGLPFTKTEIQFCRELLTAFSGLYSGFKLEGYAAHFRTALLASIMDITVARFLRGDRSKGFWPIQQLIQLLKNLSYQRYEGKPATTGFLVHRTTEPALRKTIKDRSHTLIPLQPHQSVTPTFLDNPLAYRFIDGNNLFFVATIQMQVVGVLRTAGVCGQTDIERLTQRELFSLVRRSGSGAFAITVNEVSEIEVLISPAKLLIRRKGAWVIFDPDIFRSFLADSIDNEAVDDLLWTLYAVSKQRHGTVILIHAGTPRHLATLKKGSVGGDDPIGRLLISQVKGQTIAQLKQSGILLRILSSDGLTVLDNKGKLLETGFIIDTSHAREMVTGGGRTTAAIAASFFGKVIKVSQDGPIELYQDGKLIYRFG</sequence>